<accession>A0A0G0BJB4</accession>
<organism evidence="2 3">
    <name type="scientific">Candidatus Woesebacteria bacterium GW2011_GWC2_31_9</name>
    <dbReference type="NCBI Taxonomy" id="1618586"/>
    <lineage>
        <taxon>Bacteria</taxon>
        <taxon>Candidatus Woeseibacteriota</taxon>
    </lineage>
</organism>
<name>A0A0G0BJB4_9BACT</name>
<evidence type="ECO:0000313" key="2">
    <source>
        <dbReference type="EMBL" id="KKP31107.1"/>
    </source>
</evidence>
<keyword evidence="1" id="KW-1133">Transmembrane helix</keyword>
<keyword evidence="1" id="KW-0812">Transmembrane</keyword>
<keyword evidence="1" id="KW-0472">Membrane</keyword>
<dbReference type="Proteomes" id="UP000034803">
    <property type="component" value="Unassembled WGS sequence"/>
</dbReference>
<reference evidence="2 3" key="1">
    <citation type="journal article" date="2015" name="Nature">
        <title>rRNA introns, odd ribosomes, and small enigmatic genomes across a large radiation of phyla.</title>
        <authorList>
            <person name="Brown C.T."/>
            <person name="Hug L.A."/>
            <person name="Thomas B.C."/>
            <person name="Sharon I."/>
            <person name="Castelle C.J."/>
            <person name="Singh A."/>
            <person name="Wilkins M.J."/>
            <person name="Williams K.H."/>
            <person name="Banfield J.F."/>
        </authorList>
    </citation>
    <scope>NUCLEOTIDE SEQUENCE [LARGE SCALE GENOMIC DNA]</scope>
</reference>
<dbReference type="AlphaFoldDB" id="A0A0G0BJB4"/>
<comment type="caution">
    <text evidence="2">The sequence shown here is derived from an EMBL/GenBank/DDBJ whole genome shotgun (WGS) entry which is preliminary data.</text>
</comment>
<evidence type="ECO:0008006" key="4">
    <source>
        <dbReference type="Google" id="ProtNLM"/>
    </source>
</evidence>
<sequence length="160" mass="19224">MKIFIRQIKIIVSIFSFFFIIFLVLSWSSNPSAPLQYNLKRIQEKVILKLRITPQSNLKYQLKLLDKRLNEIIFIIDMNEHSYILKSSLRYSTTAGQITEYILKNNIEIDNTSILYIFNNHREIFQNIIDNYPKGLDMEWKYIQDDINYLDIYSKMLIKD</sequence>
<proteinExistence type="predicted"/>
<dbReference type="EMBL" id="LBOI01000016">
    <property type="protein sequence ID" value="KKP31107.1"/>
    <property type="molecule type" value="Genomic_DNA"/>
</dbReference>
<feature type="transmembrane region" description="Helical" evidence="1">
    <location>
        <begin position="7"/>
        <end position="27"/>
    </location>
</feature>
<evidence type="ECO:0000256" key="1">
    <source>
        <dbReference type="SAM" id="Phobius"/>
    </source>
</evidence>
<protein>
    <recommendedName>
        <fullName evidence="4">DUF5667 domain-containing protein</fullName>
    </recommendedName>
</protein>
<gene>
    <name evidence="2" type="ORF">UR21_C0016G0025</name>
</gene>
<evidence type="ECO:0000313" key="3">
    <source>
        <dbReference type="Proteomes" id="UP000034803"/>
    </source>
</evidence>